<gene>
    <name evidence="5" type="ORF">I583_02358</name>
    <name evidence="4" type="ORF">UAW_01391</name>
</gene>
<dbReference type="InterPro" id="IPR007737">
    <property type="entry name" value="Mga_HTH"/>
</dbReference>
<dbReference type="AlphaFoldDB" id="R2SSH6"/>
<evidence type="ECO:0000313" key="7">
    <source>
        <dbReference type="Proteomes" id="UP000014197"/>
    </source>
</evidence>
<keyword evidence="2" id="KW-0804">Transcription</keyword>
<organism evidence="4 6">
    <name type="scientific">Enterococcus haemoperoxidus ATCC BAA-382</name>
    <dbReference type="NCBI Taxonomy" id="1158608"/>
    <lineage>
        <taxon>Bacteria</taxon>
        <taxon>Bacillati</taxon>
        <taxon>Bacillota</taxon>
        <taxon>Bacilli</taxon>
        <taxon>Lactobacillales</taxon>
        <taxon>Enterococcaceae</taxon>
        <taxon>Enterococcus</taxon>
    </lineage>
</organism>
<dbReference type="RefSeq" id="WP_010761597.1">
    <property type="nucleotide sequence ID" value="NZ_KB946316.1"/>
</dbReference>
<dbReference type="Pfam" id="PF05043">
    <property type="entry name" value="Mga"/>
    <property type="match status" value="1"/>
</dbReference>
<reference evidence="4 6" key="1">
    <citation type="submission" date="2013-02" db="EMBL/GenBank/DDBJ databases">
        <title>The Genome Sequence of Enterococcus haemoperoxidus BAA-382.</title>
        <authorList>
            <consortium name="The Broad Institute Genome Sequencing Platform"/>
            <consortium name="The Broad Institute Genome Sequencing Center for Infectious Disease"/>
            <person name="Earl A.M."/>
            <person name="Gilmore M.S."/>
            <person name="Lebreton F."/>
            <person name="Walker B."/>
            <person name="Young S.K."/>
            <person name="Zeng Q."/>
            <person name="Gargeya S."/>
            <person name="Fitzgerald M."/>
            <person name="Haas B."/>
            <person name="Abouelleil A."/>
            <person name="Alvarado L."/>
            <person name="Arachchi H.M."/>
            <person name="Berlin A.M."/>
            <person name="Chapman S.B."/>
            <person name="Dewar J."/>
            <person name="Goldberg J."/>
            <person name="Griggs A."/>
            <person name="Gujja S."/>
            <person name="Hansen M."/>
            <person name="Howarth C."/>
            <person name="Imamovic A."/>
            <person name="Larimer J."/>
            <person name="McCowan C."/>
            <person name="Murphy C."/>
            <person name="Neiman D."/>
            <person name="Pearson M."/>
            <person name="Priest M."/>
            <person name="Roberts A."/>
            <person name="Saif S."/>
            <person name="Shea T."/>
            <person name="Sisk P."/>
            <person name="Sykes S."/>
            <person name="Wortman J."/>
            <person name="Nusbaum C."/>
            <person name="Birren B."/>
        </authorList>
    </citation>
    <scope>NUCLEOTIDE SEQUENCE [LARGE SCALE GENOMIC DNA]</scope>
    <source>
        <strain evidence="4 6">ATCC BAA-382</strain>
    </source>
</reference>
<dbReference type="PATRIC" id="fig|1158608.3.peg.1366"/>
<dbReference type="PANTHER" id="PTHR30185:SF18">
    <property type="entry name" value="TRANSCRIPTIONAL REGULATOR MTLR"/>
    <property type="match status" value="1"/>
</dbReference>
<evidence type="ECO:0000256" key="2">
    <source>
        <dbReference type="ARBA" id="ARBA00023163"/>
    </source>
</evidence>
<dbReference type="OrthoDB" id="2175536at2"/>
<evidence type="ECO:0000256" key="1">
    <source>
        <dbReference type="ARBA" id="ARBA00023015"/>
    </source>
</evidence>
<dbReference type="eggNOG" id="COG3711">
    <property type="taxonomic scope" value="Bacteria"/>
</dbReference>
<evidence type="ECO:0000259" key="3">
    <source>
        <dbReference type="Pfam" id="PF05043"/>
    </source>
</evidence>
<dbReference type="Proteomes" id="UP000013858">
    <property type="component" value="Unassembled WGS sequence"/>
</dbReference>
<dbReference type="EMBL" id="ASVY01000003">
    <property type="protein sequence ID" value="EOT59723.1"/>
    <property type="molecule type" value="Genomic_DNA"/>
</dbReference>
<name>R2SSH6_9ENTE</name>
<dbReference type="PANTHER" id="PTHR30185">
    <property type="entry name" value="CRYPTIC BETA-GLUCOSIDE BGL OPERON ANTITERMINATOR"/>
    <property type="match status" value="1"/>
</dbReference>
<evidence type="ECO:0000313" key="5">
    <source>
        <dbReference type="EMBL" id="EOT59723.1"/>
    </source>
</evidence>
<accession>R2SSH6</accession>
<evidence type="ECO:0000313" key="4">
    <source>
        <dbReference type="EMBL" id="EOH98210.1"/>
    </source>
</evidence>
<sequence length="498" mass="58318">MKNFFMKKSDKQKFELFKLIVFSKNGVSVNTLAEKSELSLNLIYRKLKELNDDLTEIFSPEDVCIIKNDIFLSVLIDNCTNISLVIDSVRLFYIQQSHEYLIFHSVFSNYFYSVEALSQEINLSVAQTYKSLNTINKALGYFDVKLIFNDDNLQSNFQGSEINIRLFLFYYYWSVFKGVVWPFRKSLSYLQDIDVAIYDVSESQRGRLKYFQTLSIWRILYRNKLVDIAPDFLAVIQLLNSIHPIKFSVGLNIPEEALIQEECYFGFLCRLFIYNSDTHAQKLETATAFIQSDLPISKSCTFILDRVYAAYAIEPKHEDYLFAYYSLLLALTSITYLSIDNTDLFENDQNISELGTDYADFPQMEVELSELAQQLFSEAPYLSELKSKGFFTYMVYLFYFFIDNSKQSQKLKIFIQYSKNHISVAEIKRSLASFFSSESIAFVDDPHRSDILISDCYERDCPNENFFYFDNPVNTNEWQALISFISTKLYKNVFYKQL</sequence>
<keyword evidence="7" id="KW-1185">Reference proteome</keyword>
<proteinExistence type="predicted"/>
<dbReference type="EMBL" id="AJAR01000013">
    <property type="protein sequence ID" value="EOH98210.1"/>
    <property type="molecule type" value="Genomic_DNA"/>
</dbReference>
<feature type="domain" description="Mga helix-turn-helix" evidence="3">
    <location>
        <begin position="88"/>
        <end position="172"/>
    </location>
</feature>
<dbReference type="STRING" id="155618.RV06_GL000020"/>
<evidence type="ECO:0000313" key="6">
    <source>
        <dbReference type="Proteomes" id="UP000013858"/>
    </source>
</evidence>
<reference evidence="5 7" key="2">
    <citation type="submission" date="2013-03" db="EMBL/GenBank/DDBJ databases">
        <title>The Genome Sequence of Enterococcus haemoperoxidus BAA-382 (PacBio/Illumina hybrid assembly).</title>
        <authorList>
            <consortium name="The Broad Institute Genomics Platform"/>
            <consortium name="The Broad Institute Genome Sequencing Center for Infectious Disease"/>
            <person name="Earl A."/>
            <person name="Russ C."/>
            <person name="Gilmore M."/>
            <person name="Surin D."/>
            <person name="Walker B."/>
            <person name="Young S."/>
            <person name="Zeng Q."/>
            <person name="Gargeya S."/>
            <person name="Fitzgerald M."/>
            <person name="Haas B."/>
            <person name="Abouelleil A."/>
            <person name="Allen A.W."/>
            <person name="Alvarado L."/>
            <person name="Arachchi H.M."/>
            <person name="Berlin A.M."/>
            <person name="Chapman S.B."/>
            <person name="Gainer-Dewar J."/>
            <person name="Goldberg J."/>
            <person name="Griggs A."/>
            <person name="Gujja S."/>
            <person name="Hansen M."/>
            <person name="Howarth C."/>
            <person name="Imamovic A."/>
            <person name="Ireland A."/>
            <person name="Larimer J."/>
            <person name="McCowan C."/>
            <person name="Murphy C."/>
            <person name="Pearson M."/>
            <person name="Poon T.W."/>
            <person name="Priest M."/>
            <person name="Roberts A."/>
            <person name="Saif S."/>
            <person name="Shea T."/>
            <person name="Sisk P."/>
            <person name="Sykes S."/>
            <person name="Wortman J."/>
            <person name="Nusbaum C."/>
            <person name="Birren B."/>
        </authorList>
    </citation>
    <scope>NUCLEOTIDE SEQUENCE [LARGE SCALE GENOMIC DNA]</scope>
    <source>
        <strain evidence="5 7">ATCC BAA-382</strain>
    </source>
</reference>
<dbReference type="InterPro" id="IPR050661">
    <property type="entry name" value="BglG_antiterminators"/>
</dbReference>
<comment type="caution">
    <text evidence="4">The sequence shown here is derived from an EMBL/GenBank/DDBJ whole genome shotgun (WGS) entry which is preliminary data.</text>
</comment>
<protein>
    <recommendedName>
        <fullName evidence="3">Mga helix-turn-helix domain-containing protein</fullName>
    </recommendedName>
</protein>
<dbReference type="Proteomes" id="UP000014197">
    <property type="component" value="Unassembled WGS sequence"/>
</dbReference>
<keyword evidence="1" id="KW-0805">Transcription regulation</keyword>